<dbReference type="PROSITE" id="PS50109">
    <property type="entry name" value="HIS_KIN"/>
    <property type="match status" value="1"/>
</dbReference>
<feature type="transmembrane region" description="Helical" evidence="7">
    <location>
        <begin position="48"/>
        <end position="70"/>
    </location>
</feature>
<evidence type="ECO:0000256" key="5">
    <source>
        <dbReference type="ARBA" id="ARBA00022777"/>
    </source>
</evidence>
<dbReference type="InterPro" id="IPR003594">
    <property type="entry name" value="HATPase_dom"/>
</dbReference>
<dbReference type="PRINTS" id="PR00344">
    <property type="entry name" value="BCTRLSENSOR"/>
</dbReference>
<dbReference type="SMART" id="SM00387">
    <property type="entry name" value="HATPase_c"/>
    <property type="match status" value="1"/>
</dbReference>
<dbReference type="OrthoDB" id="1791938at2"/>
<dbReference type="PANTHER" id="PTHR44936:SF9">
    <property type="entry name" value="SENSOR PROTEIN CREC"/>
    <property type="match status" value="1"/>
</dbReference>
<dbReference type="Pfam" id="PF02518">
    <property type="entry name" value="HATPase_c"/>
    <property type="match status" value="1"/>
</dbReference>
<dbReference type="GO" id="GO:0000160">
    <property type="term" value="P:phosphorelay signal transduction system"/>
    <property type="evidence" value="ECO:0007669"/>
    <property type="project" value="UniProtKB-KW"/>
</dbReference>
<feature type="domain" description="Histidine kinase" evidence="8">
    <location>
        <begin position="206"/>
        <end position="408"/>
    </location>
</feature>
<feature type="transmembrane region" description="Helical" evidence="7">
    <location>
        <begin position="76"/>
        <end position="96"/>
    </location>
</feature>
<feature type="transmembrane region" description="Helical" evidence="7">
    <location>
        <begin position="140"/>
        <end position="162"/>
    </location>
</feature>
<dbReference type="SUPFAM" id="SSF55874">
    <property type="entry name" value="ATPase domain of HSP90 chaperone/DNA topoisomerase II/histidine kinase"/>
    <property type="match status" value="1"/>
</dbReference>
<dbReference type="PANTHER" id="PTHR44936">
    <property type="entry name" value="SENSOR PROTEIN CREC"/>
    <property type="match status" value="1"/>
</dbReference>
<reference evidence="10" key="1">
    <citation type="submission" date="2017-02" db="EMBL/GenBank/DDBJ databases">
        <authorList>
            <person name="Varghese N."/>
            <person name="Submissions S."/>
        </authorList>
    </citation>
    <scope>NUCLEOTIDE SEQUENCE [LARGE SCALE GENOMIC DNA]</scope>
    <source>
        <strain evidence="10">DSM 16521</strain>
    </source>
</reference>
<evidence type="ECO:0000256" key="7">
    <source>
        <dbReference type="SAM" id="Phobius"/>
    </source>
</evidence>
<dbReference type="EMBL" id="FUXM01000013">
    <property type="protein sequence ID" value="SJZ94052.1"/>
    <property type="molecule type" value="Genomic_DNA"/>
</dbReference>
<keyword evidence="7" id="KW-0472">Membrane</keyword>
<proteinExistence type="predicted"/>
<keyword evidence="6" id="KW-0902">Two-component regulatory system</keyword>
<keyword evidence="4" id="KW-0808">Transferase</keyword>
<evidence type="ECO:0000256" key="2">
    <source>
        <dbReference type="ARBA" id="ARBA00012438"/>
    </source>
</evidence>
<organism evidence="9 10">
    <name type="scientific">Carboxydocella sporoproducens DSM 16521</name>
    <dbReference type="NCBI Taxonomy" id="1121270"/>
    <lineage>
        <taxon>Bacteria</taxon>
        <taxon>Bacillati</taxon>
        <taxon>Bacillota</taxon>
        <taxon>Clostridia</taxon>
        <taxon>Eubacteriales</taxon>
        <taxon>Clostridiales Family XVI. Incertae Sedis</taxon>
        <taxon>Carboxydocella</taxon>
    </lineage>
</organism>
<dbReference type="RefSeq" id="WP_078665448.1">
    <property type="nucleotide sequence ID" value="NZ_FUXM01000013.1"/>
</dbReference>
<evidence type="ECO:0000313" key="9">
    <source>
        <dbReference type="EMBL" id="SJZ94052.1"/>
    </source>
</evidence>
<dbReference type="InterPro" id="IPR004358">
    <property type="entry name" value="Sig_transdc_His_kin-like_C"/>
</dbReference>
<comment type="catalytic activity">
    <reaction evidence="1">
        <text>ATP + protein L-histidine = ADP + protein N-phospho-L-histidine.</text>
        <dbReference type="EC" id="2.7.13.3"/>
    </reaction>
</comment>
<dbReference type="Gene3D" id="3.30.565.10">
    <property type="entry name" value="Histidine kinase-like ATPase, C-terminal domain"/>
    <property type="match status" value="1"/>
</dbReference>
<dbReference type="AlphaFoldDB" id="A0A1T4PR45"/>
<protein>
    <recommendedName>
        <fullName evidence="2">histidine kinase</fullName>
        <ecNumber evidence="2">2.7.13.3</ecNumber>
    </recommendedName>
</protein>
<evidence type="ECO:0000256" key="1">
    <source>
        <dbReference type="ARBA" id="ARBA00000085"/>
    </source>
</evidence>
<dbReference type="GO" id="GO:0004673">
    <property type="term" value="F:protein histidine kinase activity"/>
    <property type="evidence" value="ECO:0007669"/>
    <property type="project" value="UniProtKB-EC"/>
</dbReference>
<accession>A0A1T4PR45</accession>
<evidence type="ECO:0000256" key="6">
    <source>
        <dbReference type="ARBA" id="ARBA00023012"/>
    </source>
</evidence>
<feature type="transmembrane region" description="Helical" evidence="7">
    <location>
        <begin position="24"/>
        <end position="41"/>
    </location>
</feature>
<keyword evidence="7" id="KW-0812">Transmembrane</keyword>
<dbReference type="InterPro" id="IPR036890">
    <property type="entry name" value="HATPase_C_sf"/>
</dbReference>
<gene>
    <name evidence="9" type="ORF">SAMN02745885_01376</name>
</gene>
<evidence type="ECO:0000256" key="3">
    <source>
        <dbReference type="ARBA" id="ARBA00022553"/>
    </source>
</evidence>
<keyword evidence="10" id="KW-1185">Reference proteome</keyword>
<dbReference type="Proteomes" id="UP000189933">
    <property type="component" value="Unassembled WGS sequence"/>
</dbReference>
<dbReference type="InterPro" id="IPR050980">
    <property type="entry name" value="2C_sensor_his_kinase"/>
</dbReference>
<evidence type="ECO:0000256" key="4">
    <source>
        <dbReference type="ARBA" id="ARBA00022679"/>
    </source>
</evidence>
<evidence type="ECO:0000313" key="10">
    <source>
        <dbReference type="Proteomes" id="UP000189933"/>
    </source>
</evidence>
<dbReference type="InterPro" id="IPR005467">
    <property type="entry name" value="His_kinase_dom"/>
</dbReference>
<name>A0A1T4PR45_9FIRM</name>
<sequence>MLVLLVAIGTALLGEVKIQPFGTAFRFGLGSVFFLLALIFWRQLPLRLTGLVVGLTTVAWRIGLASYHGLSWSEALWLHLPALAYYLTLVFFLHNAGWESKREQPLQLGGLVALADGGANLVEMLVRTGFNLELLTPGKLWALLVVAVLRGLAVVLLADVLLQERHRTTREVEEEHLLRRLLVGSNLHMEAFFLRKSMAQVETVMARSHELYQKLKNRQPVPDPLAKMALDVAKEVHEIKKDLKRLEEGLNQLLAEEPVTEVLTVEEILELVAATNRAYAQTLGRKIEIQTEAEGQYVTDRIYPLVSILNNLVQNAVEAMEEGQIILRAGLVAGKLELLVADNGPGIAPRDQELVFEPGFTTKFTPEGRPSTGIGLTQVRDMVEHLGGEISLSSQPGTGTVFTIKVPL</sequence>
<keyword evidence="7" id="KW-1133">Transmembrane helix</keyword>
<keyword evidence="5 9" id="KW-0418">Kinase</keyword>
<evidence type="ECO:0000259" key="8">
    <source>
        <dbReference type="PROSITE" id="PS50109"/>
    </source>
</evidence>
<keyword evidence="3" id="KW-0597">Phosphoprotein</keyword>
<dbReference type="EC" id="2.7.13.3" evidence="2"/>